<protein>
    <submittedName>
        <fullName evidence="2">Uncharacterized protein</fullName>
    </submittedName>
</protein>
<evidence type="ECO:0000313" key="2">
    <source>
        <dbReference type="EMBL" id="JAE34515.1"/>
    </source>
</evidence>
<dbReference type="AlphaFoldDB" id="A0A0A9HBE3"/>
<sequence length="70" mass="8022">MTTSLVVKHALSAYNIKILEIRTLKFTNLGFLNTYTIWQTAFSIWCLVTISNMFIRPCLILSEIAKLSPK</sequence>
<feature type="transmembrane region" description="Helical" evidence="1">
    <location>
        <begin position="35"/>
        <end position="55"/>
    </location>
</feature>
<reference evidence="2" key="1">
    <citation type="submission" date="2014-09" db="EMBL/GenBank/DDBJ databases">
        <authorList>
            <person name="Magalhaes I.L.F."/>
            <person name="Oliveira U."/>
            <person name="Santos F.R."/>
            <person name="Vidigal T.H.D.A."/>
            <person name="Brescovit A.D."/>
            <person name="Santos A.J."/>
        </authorList>
    </citation>
    <scope>NUCLEOTIDE SEQUENCE</scope>
    <source>
        <tissue evidence="2">Shoot tissue taken approximately 20 cm above the soil surface</tissue>
    </source>
</reference>
<organism evidence="2">
    <name type="scientific">Arundo donax</name>
    <name type="common">Giant reed</name>
    <name type="synonym">Donax arundinaceus</name>
    <dbReference type="NCBI Taxonomy" id="35708"/>
    <lineage>
        <taxon>Eukaryota</taxon>
        <taxon>Viridiplantae</taxon>
        <taxon>Streptophyta</taxon>
        <taxon>Embryophyta</taxon>
        <taxon>Tracheophyta</taxon>
        <taxon>Spermatophyta</taxon>
        <taxon>Magnoliopsida</taxon>
        <taxon>Liliopsida</taxon>
        <taxon>Poales</taxon>
        <taxon>Poaceae</taxon>
        <taxon>PACMAD clade</taxon>
        <taxon>Arundinoideae</taxon>
        <taxon>Arundineae</taxon>
        <taxon>Arundo</taxon>
    </lineage>
</organism>
<accession>A0A0A9HBE3</accession>
<proteinExistence type="predicted"/>
<keyword evidence="1" id="KW-0472">Membrane</keyword>
<keyword evidence="1" id="KW-0812">Transmembrane</keyword>
<dbReference type="EMBL" id="GBRH01163381">
    <property type="protein sequence ID" value="JAE34515.1"/>
    <property type="molecule type" value="Transcribed_RNA"/>
</dbReference>
<name>A0A0A9HBE3_ARUDO</name>
<keyword evidence="1" id="KW-1133">Transmembrane helix</keyword>
<reference evidence="2" key="2">
    <citation type="journal article" date="2015" name="Data Brief">
        <title>Shoot transcriptome of the giant reed, Arundo donax.</title>
        <authorList>
            <person name="Barrero R.A."/>
            <person name="Guerrero F.D."/>
            <person name="Moolhuijzen P."/>
            <person name="Goolsby J.A."/>
            <person name="Tidwell J."/>
            <person name="Bellgard S.E."/>
            <person name="Bellgard M.I."/>
        </authorList>
    </citation>
    <scope>NUCLEOTIDE SEQUENCE</scope>
    <source>
        <tissue evidence="2">Shoot tissue taken approximately 20 cm above the soil surface</tissue>
    </source>
</reference>
<evidence type="ECO:0000256" key="1">
    <source>
        <dbReference type="SAM" id="Phobius"/>
    </source>
</evidence>